<accession>A0A918UBG4</accession>
<dbReference type="PANTHER" id="PTHR34070:SF1">
    <property type="entry name" value="DNA ALKYLATION REPAIR PROTEIN"/>
    <property type="match status" value="1"/>
</dbReference>
<dbReference type="CDD" id="cd07064">
    <property type="entry name" value="AlkD_like_1"/>
    <property type="match status" value="1"/>
</dbReference>
<evidence type="ECO:0000313" key="2">
    <source>
        <dbReference type="Proteomes" id="UP000645257"/>
    </source>
</evidence>
<reference evidence="1" key="2">
    <citation type="submission" date="2020-09" db="EMBL/GenBank/DDBJ databases">
        <authorList>
            <person name="Sun Q."/>
            <person name="Kim S."/>
        </authorList>
    </citation>
    <scope>NUCLEOTIDE SEQUENCE</scope>
    <source>
        <strain evidence="1">KCTC 32182</strain>
    </source>
</reference>
<keyword evidence="2" id="KW-1185">Reference proteome</keyword>
<reference evidence="1" key="1">
    <citation type="journal article" date="2014" name="Int. J. Syst. Evol. Microbiol.">
        <title>Complete genome sequence of Corynebacterium casei LMG S-19264T (=DSM 44701T), isolated from a smear-ripened cheese.</title>
        <authorList>
            <consortium name="US DOE Joint Genome Institute (JGI-PGF)"/>
            <person name="Walter F."/>
            <person name="Albersmeier A."/>
            <person name="Kalinowski J."/>
            <person name="Ruckert C."/>
        </authorList>
    </citation>
    <scope>NUCLEOTIDE SEQUENCE</scope>
    <source>
        <strain evidence="1">KCTC 32182</strain>
    </source>
</reference>
<dbReference type="AlphaFoldDB" id="A0A918UBG4"/>
<evidence type="ECO:0000313" key="1">
    <source>
        <dbReference type="EMBL" id="GGY23710.1"/>
    </source>
</evidence>
<dbReference type="EMBL" id="BMYX01000019">
    <property type="protein sequence ID" value="GGY23710.1"/>
    <property type="molecule type" value="Genomic_DNA"/>
</dbReference>
<evidence type="ECO:0008006" key="3">
    <source>
        <dbReference type="Google" id="ProtNLM"/>
    </source>
</evidence>
<dbReference type="Pfam" id="PF08713">
    <property type="entry name" value="DNA_alkylation"/>
    <property type="match status" value="1"/>
</dbReference>
<dbReference type="RefSeq" id="WP_215796376.1">
    <property type="nucleotide sequence ID" value="NZ_BMYX01000019.1"/>
</dbReference>
<dbReference type="Gene3D" id="1.20.1660.10">
    <property type="entry name" value="Hypothetical protein (EF3068)"/>
    <property type="match status" value="1"/>
</dbReference>
<comment type="caution">
    <text evidence="1">The sequence shown here is derived from an EMBL/GenBank/DDBJ whole genome shotgun (WGS) entry which is preliminary data.</text>
</comment>
<dbReference type="PANTHER" id="PTHR34070">
    <property type="entry name" value="ARMADILLO-TYPE FOLD"/>
    <property type="match status" value="1"/>
</dbReference>
<dbReference type="InterPro" id="IPR014825">
    <property type="entry name" value="DNA_alkylation"/>
</dbReference>
<dbReference type="Gene3D" id="1.25.40.290">
    <property type="entry name" value="ARM repeat domains"/>
    <property type="match status" value="1"/>
</dbReference>
<organism evidence="1 2">
    <name type="scientific">Paludibacterium paludis</name>
    <dbReference type="NCBI Taxonomy" id="1225769"/>
    <lineage>
        <taxon>Bacteria</taxon>
        <taxon>Pseudomonadati</taxon>
        <taxon>Pseudomonadota</taxon>
        <taxon>Betaproteobacteria</taxon>
        <taxon>Neisseriales</taxon>
        <taxon>Chromobacteriaceae</taxon>
        <taxon>Paludibacterium</taxon>
    </lineage>
</organism>
<dbReference type="Proteomes" id="UP000645257">
    <property type="component" value="Unassembled WGS sequence"/>
</dbReference>
<dbReference type="SUPFAM" id="SSF48371">
    <property type="entry name" value="ARM repeat"/>
    <property type="match status" value="1"/>
</dbReference>
<name>A0A918UBG4_9NEIS</name>
<protein>
    <recommendedName>
        <fullName evidence="3">3-methyladenine DNA glycosylase AlkD</fullName>
    </recommendedName>
</protein>
<sequence>MAKKMGKAQTVDPRVFCEAVRAELSALADDARAAPMRAYMKNRYPFFGIPTPRRRKAVAPLLKRLAGQNGAALLACAARLWEEPERECCYVAVDLLAKHTRQLHAGHLADILDLVQRNAWWDSVDGLAGVVGDILRGSDPELVDRVFDVCLAHPDKWVRRVALLHQLGWNEATSVERLFRGALRLGTETDVFIGKAVGWSLRDYAWHDPAAVREFVGRNVGRLSPLSVREALKNLD</sequence>
<gene>
    <name evidence="1" type="ORF">GCM10011289_29220</name>
</gene>
<proteinExistence type="predicted"/>
<dbReference type="InterPro" id="IPR016024">
    <property type="entry name" value="ARM-type_fold"/>
</dbReference>